<dbReference type="AlphaFoldDB" id="A0A9P6D755"/>
<dbReference type="SUPFAM" id="SSF53098">
    <property type="entry name" value="Ribonuclease H-like"/>
    <property type="match status" value="1"/>
</dbReference>
<comment type="caution">
    <text evidence="2">The sequence shown here is derived from an EMBL/GenBank/DDBJ whole genome shotgun (WGS) entry which is preliminary data.</text>
</comment>
<dbReference type="OrthoDB" id="10252740at2759"/>
<feature type="domain" description="Piwi" evidence="1">
    <location>
        <begin position="496"/>
        <end position="811"/>
    </location>
</feature>
<dbReference type="Gene3D" id="3.30.420.10">
    <property type="entry name" value="Ribonuclease H-like superfamily/Ribonuclease H"/>
    <property type="match status" value="1"/>
</dbReference>
<dbReference type="Pfam" id="PF08699">
    <property type="entry name" value="ArgoL1"/>
    <property type="match status" value="1"/>
</dbReference>
<protein>
    <submittedName>
        <fullName evidence="2">Piwi-domain-containing protein</fullName>
    </submittedName>
</protein>
<dbReference type="SMART" id="SM01163">
    <property type="entry name" value="DUF1785"/>
    <property type="match status" value="1"/>
</dbReference>
<evidence type="ECO:0000313" key="3">
    <source>
        <dbReference type="Proteomes" id="UP000807469"/>
    </source>
</evidence>
<proteinExistence type="predicted"/>
<name>A0A9P6D755_9AGAR</name>
<gene>
    <name evidence="2" type="ORF">BDN70DRAFT_926965</name>
</gene>
<dbReference type="InterPro" id="IPR003165">
    <property type="entry name" value="Piwi"/>
</dbReference>
<dbReference type="Gene3D" id="3.40.50.2300">
    <property type="match status" value="1"/>
</dbReference>
<sequence length="854" mass="95672">MGSLTQVSNAIRLVVFHPELDKREKAKRNELFTHLQVRVAPHLFNPRLVYDGAAIAYSPGLLNLGGNSGITFNVSLGSGVQTAAGIRGSYRITLNLTSSPPIDPSHIKDLIVKHQSSTRAATATNLIQLVIRQGTNQYHTNNGRSYFTGKDRKPLKYGIELWHGIFSSVRPTIDKMVLTIDTSTAAVYQSGPLIDVALNFLQKNNVRFLALSESSIDFKRLEKFLKRLHIKVITGAGGSKSRIKTIRGLKANAGRFAFQIEGRGTTTVNQYFATTHGIYLQHPDIIGVRLTGKNSAFQDIVPAELCVVERGQLFRQKIPEEFTSEMVRFSTLKPQVRLEQITGAASEYSQNVYLSESGMSLDARPIQIDGKILPAQMVQYGPRDRVRVNNGAWNLNEQLGKDVYRTFYKPASLESWGIVNFCPARINVEMCMGIADAMRRSCTRLGMRIHTNSKNFEYSIFSANGYSVEKDLDHAIAEIKRKLFARGAKEMINNTILVILLPSSGANIRTAVKHWGDVKHGIKTQCLSESKLKRLNGHYYWDNVALKLNARLGGINVAPISRVINMLQRVPYMIMGIDVGHPGPGVQKPSITSLVYSTDRYATKYVALTAIQNPRTEIVEDLRVFTEKALSNFARMNSYMYPANVVVFRDGVSEGEYEAVAQREIAEIKAAFQNRKIYRQQEPLPKLTFIIVTKRHHVLFFSTNSKTDNCPPGSVIDSGITHPTYRNFYLQSHAAIQGILEDEIFDFDLSKYIFRLYLLGSSEGLLILFIRIQDLSYSLCHVYAKAARSVSIPAPVYYADLVCARGAFHISPDEYLNFDESASMSSGHTAFDLSLWKKAFKPANENISQSMYFL</sequence>
<dbReference type="Gene3D" id="2.170.260.10">
    <property type="entry name" value="paz domain"/>
    <property type="match status" value="1"/>
</dbReference>
<organism evidence="2 3">
    <name type="scientific">Pholiota conissans</name>
    <dbReference type="NCBI Taxonomy" id="109636"/>
    <lineage>
        <taxon>Eukaryota</taxon>
        <taxon>Fungi</taxon>
        <taxon>Dikarya</taxon>
        <taxon>Basidiomycota</taxon>
        <taxon>Agaricomycotina</taxon>
        <taxon>Agaricomycetes</taxon>
        <taxon>Agaricomycetidae</taxon>
        <taxon>Agaricales</taxon>
        <taxon>Agaricineae</taxon>
        <taxon>Strophariaceae</taxon>
        <taxon>Pholiota</taxon>
    </lineage>
</organism>
<accession>A0A9P6D755</accession>
<dbReference type="Proteomes" id="UP000807469">
    <property type="component" value="Unassembled WGS sequence"/>
</dbReference>
<reference evidence="2" key="1">
    <citation type="submission" date="2020-11" db="EMBL/GenBank/DDBJ databases">
        <authorList>
            <consortium name="DOE Joint Genome Institute"/>
            <person name="Ahrendt S."/>
            <person name="Riley R."/>
            <person name="Andreopoulos W."/>
            <person name="Labutti K."/>
            <person name="Pangilinan J."/>
            <person name="Ruiz-Duenas F.J."/>
            <person name="Barrasa J.M."/>
            <person name="Sanchez-Garcia M."/>
            <person name="Camarero S."/>
            <person name="Miyauchi S."/>
            <person name="Serrano A."/>
            <person name="Linde D."/>
            <person name="Babiker R."/>
            <person name="Drula E."/>
            <person name="Ayuso-Fernandez I."/>
            <person name="Pacheco R."/>
            <person name="Padilla G."/>
            <person name="Ferreira P."/>
            <person name="Barriuso J."/>
            <person name="Kellner H."/>
            <person name="Castanera R."/>
            <person name="Alfaro M."/>
            <person name="Ramirez L."/>
            <person name="Pisabarro A.G."/>
            <person name="Kuo A."/>
            <person name="Tritt A."/>
            <person name="Lipzen A."/>
            <person name="He G."/>
            <person name="Yan M."/>
            <person name="Ng V."/>
            <person name="Cullen D."/>
            <person name="Martin F."/>
            <person name="Rosso M.-N."/>
            <person name="Henrissat B."/>
            <person name="Hibbett D."/>
            <person name="Martinez A.T."/>
            <person name="Grigoriev I.V."/>
        </authorList>
    </citation>
    <scope>NUCLEOTIDE SEQUENCE</scope>
    <source>
        <strain evidence="2">CIRM-BRFM 674</strain>
    </source>
</reference>
<evidence type="ECO:0000259" key="1">
    <source>
        <dbReference type="PROSITE" id="PS50822"/>
    </source>
</evidence>
<dbReference type="CDD" id="cd02846">
    <property type="entry name" value="PAZ_argonaute_like"/>
    <property type="match status" value="1"/>
</dbReference>
<dbReference type="Pfam" id="PF02171">
    <property type="entry name" value="Piwi"/>
    <property type="match status" value="2"/>
</dbReference>
<dbReference type="EMBL" id="MU155131">
    <property type="protein sequence ID" value="KAF9486279.1"/>
    <property type="molecule type" value="Genomic_DNA"/>
</dbReference>
<keyword evidence="3" id="KW-1185">Reference proteome</keyword>
<evidence type="ECO:0000313" key="2">
    <source>
        <dbReference type="EMBL" id="KAF9486279.1"/>
    </source>
</evidence>
<dbReference type="SUPFAM" id="SSF101690">
    <property type="entry name" value="PAZ domain"/>
    <property type="match status" value="1"/>
</dbReference>
<dbReference type="InterPro" id="IPR036085">
    <property type="entry name" value="PAZ_dom_sf"/>
</dbReference>
<dbReference type="PANTHER" id="PTHR22891">
    <property type="entry name" value="EUKARYOTIC TRANSLATION INITIATION FACTOR 2C"/>
    <property type="match status" value="1"/>
</dbReference>
<dbReference type="PROSITE" id="PS50822">
    <property type="entry name" value="PIWI"/>
    <property type="match status" value="1"/>
</dbReference>
<dbReference type="InterPro" id="IPR014811">
    <property type="entry name" value="ArgoL1"/>
</dbReference>
<dbReference type="SMART" id="SM00950">
    <property type="entry name" value="Piwi"/>
    <property type="match status" value="1"/>
</dbReference>
<dbReference type="InterPro" id="IPR036397">
    <property type="entry name" value="RNaseH_sf"/>
</dbReference>
<dbReference type="GO" id="GO:0003676">
    <property type="term" value="F:nucleic acid binding"/>
    <property type="evidence" value="ECO:0007669"/>
    <property type="project" value="InterPro"/>
</dbReference>
<dbReference type="InterPro" id="IPR012337">
    <property type="entry name" value="RNaseH-like_sf"/>
</dbReference>